<evidence type="ECO:0000313" key="1">
    <source>
        <dbReference type="EMBL" id="TFK66887.1"/>
    </source>
</evidence>
<reference evidence="1 2" key="1">
    <citation type="journal article" date="2019" name="Nat. Ecol. Evol.">
        <title>Megaphylogeny resolves global patterns of mushroom evolution.</title>
        <authorList>
            <person name="Varga T."/>
            <person name="Krizsan K."/>
            <person name="Foldi C."/>
            <person name="Dima B."/>
            <person name="Sanchez-Garcia M."/>
            <person name="Sanchez-Ramirez S."/>
            <person name="Szollosi G.J."/>
            <person name="Szarkandi J.G."/>
            <person name="Papp V."/>
            <person name="Albert L."/>
            <person name="Andreopoulos W."/>
            <person name="Angelini C."/>
            <person name="Antonin V."/>
            <person name="Barry K.W."/>
            <person name="Bougher N.L."/>
            <person name="Buchanan P."/>
            <person name="Buyck B."/>
            <person name="Bense V."/>
            <person name="Catcheside P."/>
            <person name="Chovatia M."/>
            <person name="Cooper J."/>
            <person name="Damon W."/>
            <person name="Desjardin D."/>
            <person name="Finy P."/>
            <person name="Geml J."/>
            <person name="Haridas S."/>
            <person name="Hughes K."/>
            <person name="Justo A."/>
            <person name="Karasinski D."/>
            <person name="Kautmanova I."/>
            <person name="Kiss B."/>
            <person name="Kocsube S."/>
            <person name="Kotiranta H."/>
            <person name="LaButti K.M."/>
            <person name="Lechner B.E."/>
            <person name="Liimatainen K."/>
            <person name="Lipzen A."/>
            <person name="Lukacs Z."/>
            <person name="Mihaltcheva S."/>
            <person name="Morgado L.N."/>
            <person name="Niskanen T."/>
            <person name="Noordeloos M.E."/>
            <person name="Ohm R.A."/>
            <person name="Ortiz-Santana B."/>
            <person name="Ovrebo C."/>
            <person name="Racz N."/>
            <person name="Riley R."/>
            <person name="Savchenko A."/>
            <person name="Shiryaev A."/>
            <person name="Soop K."/>
            <person name="Spirin V."/>
            <person name="Szebenyi C."/>
            <person name="Tomsovsky M."/>
            <person name="Tulloss R.E."/>
            <person name="Uehling J."/>
            <person name="Grigoriev I.V."/>
            <person name="Vagvolgyi C."/>
            <person name="Papp T."/>
            <person name="Martin F.M."/>
            <person name="Miettinen O."/>
            <person name="Hibbett D.S."/>
            <person name="Nagy L.G."/>
        </authorList>
    </citation>
    <scope>NUCLEOTIDE SEQUENCE [LARGE SCALE GENOMIC DNA]</scope>
    <source>
        <strain evidence="1 2">NL-1719</strain>
    </source>
</reference>
<protein>
    <submittedName>
        <fullName evidence="1">Uncharacterized protein</fullName>
    </submittedName>
</protein>
<accession>A0ACD3AN14</accession>
<dbReference type="EMBL" id="ML208391">
    <property type="protein sequence ID" value="TFK66887.1"/>
    <property type="molecule type" value="Genomic_DNA"/>
</dbReference>
<evidence type="ECO:0000313" key="2">
    <source>
        <dbReference type="Proteomes" id="UP000308600"/>
    </source>
</evidence>
<sequence length="787" mass="89055">MSVQARPQFSPVYCLLLPQAILTVFIAYRFSLFWRITGFTALVALTAFAISSTTGDAAKDLPMGCAVMTTVFNTIHLLFLTNPEKDFKHERSSEPIQALSAPRRLLWGFSVLGTPRNVGWNTEIVNLPPRPTTGRWPFVLKSLLRAAWFFLLIDIGQSYQHTNPIFSLTGPAAVSVKSQGYFWRCVNILAMESSEAYGMLSLQYTLLCALLVALGISEPQHCPSLFGSWADSYTLRRFWGRTWHQFMRRFMVSCGKYTSKLLGFKPGTPGSSYAQLYVAFAISAIIHSLGGDLMMGREWLGSSVPFFMSQAVAITFEDIVIAIVQHLGLKVPSRLAYIIGYIWVFVWFSVSMPSMSSREEMSQQNPSTMPNDLVLPEDIVETIIGELGQDKTTLRSTALTCKSFCRPSQRELFKLVGLYRQKDVTKLSQLFRTALHLASYVRRLILNRLMPNDIFPDDTCLDRFDPNLPIILHALTRLQGITMYSQVSWDGLPAELKAAFQTIFALPTLTEVTIGREVVFPASLLFRPEITRLDWGTPAKNQFCDGEAGHFSGTTTSRRFLRTLALPLSVPQWAFDWLTHPQCPISIQNLDVLFIYINLAPDRERSTLSLEILPMVSLLTLLHLDVNIEDSTRETIDLSSFLRLRELYIRFDAWFERVDAYNPIGWLIQTMRTLPLENMIQKIGFACDLVKENSEGDCHELYEEDALMVENDLPWGELDQLLNRPGMEALETVVWKVHKDLKPILLRSLTMTSQRGLLTFTNPRTSTRSPVGTQIGFDCASIPNPRN</sequence>
<gene>
    <name evidence="1" type="ORF">BDN72DRAFT_961415</name>
</gene>
<name>A0ACD3AN14_9AGAR</name>
<organism evidence="1 2">
    <name type="scientific">Pluteus cervinus</name>
    <dbReference type="NCBI Taxonomy" id="181527"/>
    <lineage>
        <taxon>Eukaryota</taxon>
        <taxon>Fungi</taxon>
        <taxon>Dikarya</taxon>
        <taxon>Basidiomycota</taxon>
        <taxon>Agaricomycotina</taxon>
        <taxon>Agaricomycetes</taxon>
        <taxon>Agaricomycetidae</taxon>
        <taxon>Agaricales</taxon>
        <taxon>Pluteineae</taxon>
        <taxon>Pluteaceae</taxon>
        <taxon>Pluteus</taxon>
    </lineage>
</organism>
<keyword evidence="2" id="KW-1185">Reference proteome</keyword>
<proteinExistence type="predicted"/>
<dbReference type="Proteomes" id="UP000308600">
    <property type="component" value="Unassembled WGS sequence"/>
</dbReference>